<reference evidence="2 3" key="1">
    <citation type="submission" date="2019-05" db="EMBL/GenBank/DDBJ databases">
        <title>Emergence of the Ug99 lineage of the wheat stem rust pathogen through somatic hybridization.</title>
        <authorList>
            <person name="Li F."/>
            <person name="Upadhyaya N.M."/>
            <person name="Sperschneider J."/>
            <person name="Matny O."/>
            <person name="Nguyen-Phuc H."/>
            <person name="Mago R."/>
            <person name="Raley C."/>
            <person name="Miller M.E."/>
            <person name="Silverstein K.A.T."/>
            <person name="Henningsen E."/>
            <person name="Hirsch C.D."/>
            <person name="Visser B."/>
            <person name="Pretorius Z.A."/>
            <person name="Steffenson B.J."/>
            <person name="Schwessinger B."/>
            <person name="Dodds P.N."/>
            <person name="Figueroa M."/>
        </authorList>
    </citation>
    <scope>NUCLEOTIDE SEQUENCE [LARGE SCALE GENOMIC DNA]</scope>
    <source>
        <strain evidence="2 3">Ug99</strain>
    </source>
</reference>
<comment type="caution">
    <text evidence="2">The sequence shown here is derived from an EMBL/GenBank/DDBJ whole genome shotgun (WGS) entry which is preliminary data.</text>
</comment>
<feature type="compositionally biased region" description="Basic residues" evidence="1">
    <location>
        <begin position="19"/>
        <end position="30"/>
    </location>
</feature>
<dbReference type="AlphaFoldDB" id="A0A5B0LWE3"/>
<sequence>MFPVHVRPDKSSSSCAGSKRVKPTAKRGTHIVRPGLPCNLPESVPRKTALTIHPPPRPTATSFDGQHSTNSTGCTRATRMASPNSTPSTSPKPFS</sequence>
<dbReference type="EMBL" id="VDEP01000506">
    <property type="protein sequence ID" value="KAA1068130.1"/>
    <property type="molecule type" value="Genomic_DNA"/>
</dbReference>
<feature type="compositionally biased region" description="Polar residues" evidence="1">
    <location>
        <begin position="59"/>
        <end position="75"/>
    </location>
</feature>
<evidence type="ECO:0000313" key="2">
    <source>
        <dbReference type="EMBL" id="KAA1068130.1"/>
    </source>
</evidence>
<evidence type="ECO:0000256" key="1">
    <source>
        <dbReference type="SAM" id="MobiDB-lite"/>
    </source>
</evidence>
<evidence type="ECO:0000313" key="3">
    <source>
        <dbReference type="Proteomes" id="UP000325313"/>
    </source>
</evidence>
<name>A0A5B0LWE3_PUCGR</name>
<feature type="region of interest" description="Disordered" evidence="1">
    <location>
        <begin position="1"/>
        <end position="95"/>
    </location>
</feature>
<accession>A0A5B0LWE3</accession>
<gene>
    <name evidence="2" type="ORF">PGTUg99_019657</name>
</gene>
<protein>
    <submittedName>
        <fullName evidence="2">Uncharacterized protein</fullName>
    </submittedName>
</protein>
<feature type="compositionally biased region" description="Basic and acidic residues" evidence="1">
    <location>
        <begin position="1"/>
        <end position="10"/>
    </location>
</feature>
<proteinExistence type="predicted"/>
<feature type="compositionally biased region" description="Low complexity" evidence="1">
    <location>
        <begin position="82"/>
        <end position="95"/>
    </location>
</feature>
<organism evidence="2 3">
    <name type="scientific">Puccinia graminis f. sp. tritici</name>
    <dbReference type="NCBI Taxonomy" id="56615"/>
    <lineage>
        <taxon>Eukaryota</taxon>
        <taxon>Fungi</taxon>
        <taxon>Dikarya</taxon>
        <taxon>Basidiomycota</taxon>
        <taxon>Pucciniomycotina</taxon>
        <taxon>Pucciniomycetes</taxon>
        <taxon>Pucciniales</taxon>
        <taxon>Pucciniaceae</taxon>
        <taxon>Puccinia</taxon>
    </lineage>
</organism>
<dbReference type="Proteomes" id="UP000325313">
    <property type="component" value="Unassembled WGS sequence"/>
</dbReference>